<protein>
    <submittedName>
        <fullName evidence="2">Uncharacterized protein</fullName>
    </submittedName>
</protein>
<reference evidence="2 3" key="1">
    <citation type="submission" date="2015-01" db="EMBL/GenBank/DDBJ databases">
        <title>Evolution of Trichinella species and genotypes.</title>
        <authorList>
            <person name="Korhonen P.K."/>
            <person name="Edoardo P."/>
            <person name="Giuseppe L.R."/>
            <person name="Gasser R.B."/>
        </authorList>
    </citation>
    <scope>NUCLEOTIDE SEQUENCE [LARGE SCALE GENOMIC DNA]</scope>
    <source>
        <strain evidence="2">ISS1029</strain>
    </source>
</reference>
<dbReference type="OrthoDB" id="6137736at2759"/>
<keyword evidence="3" id="KW-1185">Reference proteome</keyword>
<evidence type="ECO:0000256" key="1">
    <source>
        <dbReference type="SAM" id="MobiDB-lite"/>
    </source>
</evidence>
<evidence type="ECO:0000313" key="2">
    <source>
        <dbReference type="EMBL" id="KRZ14519.1"/>
    </source>
</evidence>
<proteinExistence type="predicted"/>
<gene>
    <name evidence="2" type="ORF">T11_13127</name>
</gene>
<dbReference type="AlphaFoldDB" id="A0A0V1HWH5"/>
<evidence type="ECO:0000313" key="3">
    <source>
        <dbReference type="Proteomes" id="UP000055024"/>
    </source>
</evidence>
<comment type="caution">
    <text evidence="2">The sequence shown here is derived from an EMBL/GenBank/DDBJ whole genome shotgun (WGS) entry which is preliminary data.</text>
</comment>
<dbReference type="EMBL" id="JYDP01000024">
    <property type="protein sequence ID" value="KRZ14519.1"/>
    <property type="molecule type" value="Genomic_DNA"/>
</dbReference>
<accession>A0A0V1HWH5</accession>
<organism evidence="2 3">
    <name type="scientific">Trichinella zimbabwensis</name>
    <dbReference type="NCBI Taxonomy" id="268475"/>
    <lineage>
        <taxon>Eukaryota</taxon>
        <taxon>Metazoa</taxon>
        <taxon>Ecdysozoa</taxon>
        <taxon>Nematoda</taxon>
        <taxon>Enoplea</taxon>
        <taxon>Dorylaimia</taxon>
        <taxon>Trichinellida</taxon>
        <taxon>Trichinellidae</taxon>
        <taxon>Trichinella</taxon>
    </lineage>
</organism>
<feature type="region of interest" description="Disordered" evidence="1">
    <location>
        <begin position="1"/>
        <end position="26"/>
    </location>
</feature>
<sequence>MNSPHSSRRTQLNEDRLDDLFHKGPHQSTRELAQQIGSRARTLMILLPVTYTQCVRCKTLCVGGKRGECKVQASSAPISLLHSTPS</sequence>
<name>A0A0V1HWH5_9BILA</name>
<dbReference type="Proteomes" id="UP000055024">
    <property type="component" value="Unassembled WGS sequence"/>
</dbReference>
<feature type="compositionally biased region" description="Basic and acidic residues" evidence="1">
    <location>
        <begin position="11"/>
        <end position="22"/>
    </location>
</feature>